<organism evidence="2 3">
    <name type="scientific">Candidatus Scalindua rubra</name>
    <dbReference type="NCBI Taxonomy" id="1872076"/>
    <lineage>
        <taxon>Bacteria</taxon>
        <taxon>Pseudomonadati</taxon>
        <taxon>Planctomycetota</taxon>
        <taxon>Candidatus Brocadiia</taxon>
        <taxon>Candidatus Brocadiales</taxon>
        <taxon>Candidatus Scalinduaceae</taxon>
        <taxon>Candidatus Scalindua</taxon>
    </lineage>
</organism>
<proteinExistence type="predicted"/>
<keyword evidence="1" id="KW-0472">Membrane</keyword>
<keyword evidence="1" id="KW-0812">Transmembrane</keyword>
<name>A0A1E3XBP8_9BACT</name>
<evidence type="ECO:0000313" key="2">
    <source>
        <dbReference type="EMBL" id="ODS33029.1"/>
    </source>
</evidence>
<comment type="caution">
    <text evidence="2">The sequence shown here is derived from an EMBL/GenBank/DDBJ whole genome shotgun (WGS) entry which is preliminary data.</text>
</comment>
<protein>
    <recommendedName>
        <fullName evidence="4">DUF1761 domain-containing protein</fullName>
    </recommendedName>
</protein>
<feature type="transmembrane region" description="Helical" evidence="1">
    <location>
        <begin position="109"/>
        <end position="130"/>
    </location>
</feature>
<sequence length="131" mass="14347">MKKFILGGSLGFVATFITNSIIALFVISPLFNNDLAIVRTEEQGLNMPAMLIGYIIISFFMVWAFINNKLTYNWVLKGILIGFLTGVTVFFAGHMIIAGWSVINSKALILSGLFDAFSPIAGGLVIGYIYK</sequence>
<dbReference type="Proteomes" id="UP000094056">
    <property type="component" value="Unassembled WGS sequence"/>
</dbReference>
<dbReference type="AlphaFoldDB" id="A0A1E3XBP8"/>
<gene>
    <name evidence="2" type="ORF">SCARUB_01848</name>
</gene>
<feature type="transmembrane region" description="Helical" evidence="1">
    <location>
        <begin position="47"/>
        <end position="66"/>
    </location>
</feature>
<reference evidence="2 3" key="1">
    <citation type="submission" date="2016-07" db="EMBL/GenBank/DDBJ databases">
        <title>Draft genome of Scalindua rubra, obtained from a brine-seawater interface in the Red Sea, sheds light on salt adaptation in anammox bacteria.</title>
        <authorList>
            <person name="Speth D.R."/>
            <person name="Lagkouvardos I."/>
            <person name="Wang Y."/>
            <person name="Qian P.-Y."/>
            <person name="Dutilh B.E."/>
            <person name="Jetten M.S."/>
        </authorList>
    </citation>
    <scope>NUCLEOTIDE SEQUENCE [LARGE SCALE GENOMIC DNA]</scope>
    <source>
        <strain evidence="2">BSI-1</strain>
    </source>
</reference>
<evidence type="ECO:0000256" key="1">
    <source>
        <dbReference type="SAM" id="Phobius"/>
    </source>
</evidence>
<feature type="transmembrane region" description="Helical" evidence="1">
    <location>
        <begin position="7"/>
        <end position="27"/>
    </location>
</feature>
<dbReference type="EMBL" id="MAYW01000040">
    <property type="protein sequence ID" value="ODS33029.1"/>
    <property type="molecule type" value="Genomic_DNA"/>
</dbReference>
<keyword evidence="1" id="KW-1133">Transmembrane helix</keyword>
<feature type="transmembrane region" description="Helical" evidence="1">
    <location>
        <begin position="78"/>
        <end position="103"/>
    </location>
</feature>
<accession>A0A1E3XBP8</accession>
<evidence type="ECO:0000313" key="3">
    <source>
        <dbReference type="Proteomes" id="UP000094056"/>
    </source>
</evidence>
<evidence type="ECO:0008006" key="4">
    <source>
        <dbReference type="Google" id="ProtNLM"/>
    </source>
</evidence>